<keyword evidence="3" id="KW-1185">Reference proteome</keyword>
<evidence type="ECO:0000259" key="1">
    <source>
        <dbReference type="SMART" id="SM00849"/>
    </source>
</evidence>
<protein>
    <submittedName>
        <fullName evidence="2">Glyoxylase-like metal-dependent hydrolase (Beta-lactamase superfamily II)</fullName>
    </submittedName>
</protein>
<organism evidence="2 3">
    <name type="scientific">Acetoanaerobium pronyense</name>
    <dbReference type="NCBI Taxonomy" id="1482736"/>
    <lineage>
        <taxon>Bacteria</taxon>
        <taxon>Bacillati</taxon>
        <taxon>Bacillota</taxon>
        <taxon>Clostridia</taxon>
        <taxon>Peptostreptococcales</taxon>
        <taxon>Filifactoraceae</taxon>
        <taxon>Acetoanaerobium</taxon>
    </lineage>
</organism>
<dbReference type="InterPro" id="IPR050855">
    <property type="entry name" value="NDM-1-like"/>
</dbReference>
<dbReference type="RefSeq" id="WP_209661725.1">
    <property type="nucleotide sequence ID" value="NZ_JAGGLI010000035.1"/>
</dbReference>
<dbReference type="Proteomes" id="UP001314903">
    <property type="component" value="Unassembled WGS sequence"/>
</dbReference>
<gene>
    <name evidence="2" type="ORF">J2Z35_002495</name>
</gene>
<reference evidence="2 3" key="1">
    <citation type="submission" date="2021-03" db="EMBL/GenBank/DDBJ databases">
        <title>Genomic Encyclopedia of Type Strains, Phase IV (KMG-IV): sequencing the most valuable type-strain genomes for metagenomic binning, comparative biology and taxonomic classification.</title>
        <authorList>
            <person name="Goeker M."/>
        </authorList>
    </citation>
    <scope>NUCLEOTIDE SEQUENCE [LARGE SCALE GENOMIC DNA]</scope>
    <source>
        <strain evidence="2 3">DSM 27512</strain>
    </source>
</reference>
<dbReference type="InterPro" id="IPR001279">
    <property type="entry name" value="Metallo-B-lactamas"/>
</dbReference>
<dbReference type="SMART" id="SM00849">
    <property type="entry name" value="Lactamase_B"/>
    <property type="match status" value="1"/>
</dbReference>
<dbReference type="EMBL" id="JAGGLI010000035">
    <property type="protein sequence ID" value="MBP2028665.1"/>
    <property type="molecule type" value="Genomic_DNA"/>
</dbReference>
<name>A0ABS4KMV4_9FIRM</name>
<dbReference type="SUPFAM" id="SSF56281">
    <property type="entry name" value="Metallo-hydrolase/oxidoreductase"/>
    <property type="match status" value="1"/>
</dbReference>
<sequence length="214" mass="24917">MKIQKIKNRSVLFTTSPSSEWDLNIHLIMGEKNNYIIDTGLGPQGVKPVLDYIKGNEKPIIIINTHYHWDHIWGNNLFENETIISHKFCFEMIRDNWDEMINENKKYMQGEVSMHLPNLVFEKEMYFEEDNIRIIYTPGHSIDSISVLDEKDKILNAGDNIGDTMDQIVPHIYCGKSLYMDTLNKYSQMNFDTCISGHNIVLGKDIIEKIKNCI</sequence>
<evidence type="ECO:0000313" key="2">
    <source>
        <dbReference type="EMBL" id="MBP2028665.1"/>
    </source>
</evidence>
<comment type="caution">
    <text evidence="2">The sequence shown here is derived from an EMBL/GenBank/DDBJ whole genome shotgun (WGS) entry which is preliminary data.</text>
</comment>
<dbReference type="InterPro" id="IPR036866">
    <property type="entry name" value="RibonucZ/Hydroxyglut_hydro"/>
</dbReference>
<dbReference type="PANTHER" id="PTHR42951">
    <property type="entry name" value="METALLO-BETA-LACTAMASE DOMAIN-CONTAINING"/>
    <property type="match status" value="1"/>
</dbReference>
<feature type="domain" description="Metallo-beta-lactamase" evidence="1">
    <location>
        <begin position="22"/>
        <end position="198"/>
    </location>
</feature>
<dbReference type="PANTHER" id="PTHR42951:SF4">
    <property type="entry name" value="ACYL-COENZYME A THIOESTERASE MBLAC2"/>
    <property type="match status" value="1"/>
</dbReference>
<proteinExistence type="predicted"/>
<evidence type="ECO:0000313" key="3">
    <source>
        <dbReference type="Proteomes" id="UP001314903"/>
    </source>
</evidence>
<dbReference type="Gene3D" id="3.60.15.10">
    <property type="entry name" value="Ribonuclease Z/Hydroxyacylglutathione hydrolase-like"/>
    <property type="match status" value="1"/>
</dbReference>
<dbReference type="Pfam" id="PF00753">
    <property type="entry name" value="Lactamase_B"/>
    <property type="match status" value="1"/>
</dbReference>
<accession>A0ABS4KMV4</accession>